<evidence type="ECO:0000313" key="3">
    <source>
        <dbReference type="EMBL" id="KAF3768125.1"/>
    </source>
</evidence>
<accession>A0A9P5CSG7</accession>
<dbReference type="OrthoDB" id="272271at2759"/>
<dbReference type="PANTHER" id="PTHR10696:SF54">
    <property type="entry name" value="FAMILY OXIDOREDUCTASE, PUTATIVE (AFU_ORTHOLOGUE AFUA_4G13850)-RELATED"/>
    <property type="match status" value="1"/>
</dbReference>
<dbReference type="AlphaFoldDB" id="A0A9P5CSG7"/>
<dbReference type="InterPro" id="IPR003819">
    <property type="entry name" value="TauD/TfdA-like"/>
</dbReference>
<proteinExistence type="predicted"/>
<dbReference type="EMBL" id="MU032346">
    <property type="protein sequence ID" value="KAF3768125.1"/>
    <property type="molecule type" value="Genomic_DNA"/>
</dbReference>
<dbReference type="PANTHER" id="PTHR10696">
    <property type="entry name" value="GAMMA-BUTYROBETAINE HYDROXYLASE-RELATED"/>
    <property type="match status" value="1"/>
</dbReference>
<dbReference type="GeneID" id="63834077"/>
<feature type="domain" description="TauD/TfdA-like" evidence="2">
    <location>
        <begin position="92"/>
        <end position="347"/>
    </location>
</feature>
<keyword evidence="1" id="KW-0560">Oxidoreductase</keyword>
<dbReference type="Proteomes" id="UP000803844">
    <property type="component" value="Unassembled WGS sequence"/>
</dbReference>
<dbReference type="Gene3D" id="3.60.130.10">
    <property type="entry name" value="Clavaminate synthase-like"/>
    <property type="match status" value="1"/>
</dbReference>
<evidence type="ECO:0000256" key="1">
    <source>
        <dbReference type="ARBA" id="ARBA00023002"/>
    </source>
</evidence>
<dbReference type="InterPro" id="IPR050411">
    <property type="entry name" value="AlphaKG_dependent_hydroxylases"/>
</dbReference>
<gene>
    <name evidence="3" type="ORF">M406DRAFT_254217</name>
</gene>
<comment type="caution">
    <text evidence="3">The sequence shown here is derived from an EMBL/GenBank/DDBJ whole genome shotgun (WGS) entry which is preliminary data.</text>
</comment>
<sequence>MAAVASVQAQGLDYDSPTLFRGPPSAQQELNNQVKDALSGFPSHYTGERVWTGSDMSRKQDDWTTLLTEQDLGHIIEALHYFQGLGLGPDAMTPERFPLPAELSNRLRKISYDCHEGRGFGVLRGLRPGDLTDKENVLVLAGVSSHVAPVRGFQDINRELVTCHVISEDTRPGAGEQKLRPAFTNGRLAFHTDLGDILTLFNQDVSDTGGKTMIVSSSQIYNSLAAMRPDLLEELGKKWVFTNSMDYHTDGTPLVLNASGDRLVFQYSRLPITGFRNTGTNPSLPPVSARRLEAMTLLEELAWKNAFPLPCERGDIAFINNLCLMHARTAFDLDADGKPLPSARHLVKLMLRDPELAWELPAALDWQVQRVYGPNQEDGGRKEKWHLTIYDEKMPEGRMWAGAGSFSNG</sequence>
<dbReference type="Pfam" id="PF02668">
    <property type="entry name" value="TauD"/>
    <property type="match status" value="1"/>
</dbReference>
<name>A0A9P5CSG7_CRYP1</name>
<dbReference type="GO" id="GO:0016491">
    <property type="term" value="F:oxidoreductase activity"/>
    <property type="evidence" value="ECO:0007669"/>
    <property type="project" value="UniProtKB-KW"/>
</dbReference>
<evidence type="ECO:0000313" key="4">
    <source>
        <dbReference type="Proteomes" id="UP000803844"/>
    </source>
</evidence>
<keyword evidence="4" id="KW-1185">Reference proteome</keyword>
<dbReference type="InterPro" id="IPR042098">
    <property type="entry name" value="TauD-like_sf"/>
</dbReference>
<organism evidence="3 4">
    <name type="scientific">Cryphonectria parasitica (strain ATCC 38755 / EP155)</name>
    <dbReference type="NCBI Taxonomy" id="660469"/>
    <lineage>
        <taxon>Eukaryota</taxon>
        <taxon>Fungi</taxon>
        <taxon>Dikarya</taxon>
        <taxon>Ascomycota</taxon>
        <taxon>Pezizomycotina</taxon>
        <taxon>Sordariomycetes</taxon>
        <taxon>Sordariomycetidae</taxon>
        <taxon>Diaporthales</taxon>
        <taxon>Cryphonectriaceae</taxon>
        <taxon>Cryphonectria-Endothia species complex</taxon>
        <taxon>Cryphonectria</taxon>
    </lineage>
</organism>
<protein>
    <submittedName>
        <fullName evidence="3">Clavaminate synthase-like protein</fullName>
    </submittedName>
</protein>
<evidence type="ECO:0000259" key="2">
    <source>
        <dbReference type="Pfam" id="PF02668"/>
    </source>
</evidence>
<reference evidence="3" key="1">
    <citation type="journal article" date="2020" name="Phytopathology">
        <title>Genome sequence of the chestnut blight fungus Cryphonectria parasitica EP155: A fundamental resource for an archetypical invasive plant pathogen.</title>
        <authorList>
            <person name="Crouch J.A."/>
            <person name="Dawe A."/>
            <person name="Aerts A."/>
            <person name="Barry K."/>
            <person name="Churchill A.C.L."/>
            <person name="Grimwood J."/>
            <person name="Hillman B."/>
            <person name="Milgroom M.G."/>
            <person name="Pangilinan J."/>
            <person name="Smith M."/>
            <person name="Salamov A."/>
            <person name="Schmutz J."/>
            <person name="Yadav J."/>
            <person name="Grigoriev I.V."/>
            <person name="Nuss D."/>
        </authorList>
    </citation>
    <scope>NUCLEOTIDE SEQUENCE</scope>
    <source>
        <strain evidence="3">EP155</strain>
    </source>
</reference>
<dbReference type="RefSeq" id="XP_040779086.1">
    <property type="nucleotide sequence ID" value="XM_040916948.1"/>
</dbReference>
<dbReference type="SUPFAM" id="SSF51197">
    <property type="entry name" value="Clavaminate synthase-like"/>
    <property type="match status" value="1"/>
</dbReference>